<accession>A0A839UEX6</accession>
<organism evidence="1 2">
    <name type="scientific">Phyllobacterium trifolii</name>
    <dbReference type="NCBI Taxonomy" id="300193"/>
    <lineage>
        <taxon>Bacteria</taxon>
        <taxon>Pseudomonadati</taxon>
        <taxon>Pseudomonadota</taxon>
        <taxon>Alphaproteobacteria</taxon>
        <taxon>Hyphomicrobiales</taxon>
        <taxon>Phyllobacteriaceae</taxon>
        <taxon>Phyllobacterium</taxon>
    </lineage>
</organism>
<dbReference type="EMBL" id="JACHXN010000019">
    <property type="protein sequence ID" value="MBB3148394.1"/>
    <property type="molecule type" value="Genomic_DNA"/>
</dbReference>
<sequence length="108" mass="12391">MNAVHIQQLGEPKRFWTKPSFILIVSDENDRRSLDALDFDLYALTPTSVDCRRATRRCHALSLTARELVEKALARSSPTRSSAYRPVLRLTGRQMPDLQAKHTILDER</sequence>
<dbReference type="RefSeq" id="WP_183664164.1">
    <property type="nucleotide sequence ID" value="NZ_JACHXN010000019.1"/>
</dbReference>
<keyword evidence="2" id="KW-1185">Reference proteome</keyword>
<comment type="caution">
    <text evidence="1">The sequence shown here is derived from an EMBL/GenBank/DDBJ whole genome shotgun (WGS) entry which is preliminary data.</text>
</comment>
<evidence type="ECO:0000313" key="1">
    <source>
        <dbReference type="EMBL" id="MBB3148394.1"/>
    </source>
</evidence>
<protein>
    <submittedName>
        <fullName evidence="1">Uncharacterized protein</fullName>
    </submittedName>
</protein>
<evidence type="ECO:0000313" key="2">
    <source>
        <dbReference type="Proteomes" id="UP000554520"/>
    </source>
</evidence>
<proteinExistence type="predicted"/>
<reference evidence="1 2" key="1">
    <citation type="submission" date="2020-08" db="EMBL/GenBank/DDBJ databases">
        <title>Genomic Encyclopedia of Type Strains, Phase III (KMG-III): the genomes of soil and plant-associated and newly described type strains.</title>
        <authorList>
            <person name="Whitman W."/>
        </authorList>
    </citation>
    <scope>NUCLEOTIDE SEQUENCE [LARGE SCALE GENOMIC DNA]</scope>
    <source>
        <strain evidence="1 2">CECT 7015</strain>
    </source>
</reference>
<gene>
    <name evidence="1" type="ORF">FHS21_004841</name>
</gene>
<dbReference type="AlphaFoldDB" id="A0A839UEX6"/>
<dbReference type="Proteomes" id="UP000554520">
    <property type="component" value="Unassembled WGS sequence"/>
</dbReference>
<name>A0A839UEX6_9HYPH</name>